<dbReference type="EMBL" id="CP130318">
    <property type="protein sequence ID" value="WNQ10603.1"/>
    <property type="molecule type" value="Genomic_DNA"/>
</dbReference>
<evidence type="ECO:0000313" key="2">
    <source>
        <dbReference type="EMBL" id="WNQ10603.1"/>
    </source>
</evidence>
<dbReference type="InterPro" id="IPR011576">
    <property type="entry name" value="Pyridox_Oxase_N"/>
</dbReference>
<dbReference type="PANTHER" id="PTHR39336:SF1">
    <property type="entry name" value="PYRIDOXAMINE PHOSPHATE OXIDASE FAMILY PROTEIN (AFU_ORTHOLOGUE AFUA_6G11440)"/>
    <property type="match status" value="1"/>
</dbReference>
<keyword evidence="3" id="KW-1185">Reference proteome</keyword>
<dbReference type="InterPro" id="IPR012349">
    <property type="entry name" value="Split_barrel_FMN-bd"/>
</dbReference>
<dbReference type="Gene3D" id="2.30.110.10">
    <property type="entry name" value="Electron Transport, Fmn-binding Protein, Chain A"/>
    <property type="match status" value="1"/>
</dbReference>
<gene>
    <name evidence="2" type="ORF">MJA45_23760</name>
</gene>
<evidence type="ECO:0000259" key="1">
    <source>
        <dbReference type="Pfam" id="PF01243"/>
    </source>
</evidence>
<name>A0AA96REV6_9BACL</name>
<dbReference type="SUPFAM" id="SSF50475">
    <property type="entry name" value="FMN-binding split barrel"/>
    <property type="match status" value="1"/>
</dbReference>
<evidence type="ECO:0000313" key="3">
    <source>
        <dbReference type="Proteomes" id="UP001305702"/>
    </source>
</evidence>
<protein>
    <submittedName>
        <fullName evidence="2">Pyridoxamine 5'-phosphate oxidase family protein</fullName>
        <ecNumber evidence="2">1.-.-.-</ecNumber>
        <ecNumber evidence="2">1.4.3.5</ecNumber>
    </submittedName>
</protein>
<sequence length="188" mass="20957">MGKLFASLQPEHEEFIRKQRIFFVGSAPLDPIGHVNLSPKGYDVLRLLSPTEVAYLDLTGSGNETSAHLLENGRLTFMFVAFEGNPLILRLYGTGRVILPDTPEWEALAPQFSLYPGARQIIHARLHAVKTSCGYSVPYFDYAGERDQLQTWAVHKGDSLPAYRKEKNAVSMDGLPTPLGLRLDEELS</sequence>
<organism evidence="2 3">
    <name type="scientific">Paenibacillus aurantius</name>
    <dbReference type="NCBI Taxonomy" id="2918900"/>
    <lineage>
        <taxon>Bacteria</taxon>
        <taxon>Bacillati</taxon>
        <taxon>Bacillota</taxon>
        <taxon>Bacilli</taxon>
        <taxon>Bacillales</taxon>
        <taxon>Paenibacillaceae</taxon>
        <taxon>Paenibacillus</taxon>
    </lineage>
</organism>
<dbReference type="Proteomes" id="UP001305702">
    <property type="component" value="Chromosome"/>
</dbReference>
<dbReference type="EC" id="1.-.-.-" evidence="2"/>
<reference evidence="2 3" key="1">
    <citation type="submission" date="2022-02" db="EMBL/GenBank/DDBJ databases">
        <title>Paenibacillus sp. MBLB1776 Whole Genome Shotgun Sequencing.</title>
        <authorList>
            <person name="Hwang C.Y."/>
            <person name="Cho E.-S."/>
            <person name="Seo M.-J."/>
        </authorList>
    </citation>
    <scope>NUCLEOTIDE SEQUENCE [LARGE SCALE GENOMIC DNA]</scope>
    <source>
        <strain evidence="2 3">MBLB1776</strain>
    </source>
</reference>
<keyword evidence="2" id="KW-0560">Oxidoreductase</keyword>
<dbReference type="AlphaFoldDB" id="A0AA96REV6"/>
<dbReference type="Pfam" id="PF01243">
    <property type="entry name" value="PNPOx_N"/>
    <property type="match status" value="1"/>
</dbReference>
<dbReference type="RefSeq" id="WP_315604377.1">
    <property type="nucleotide sequence ID" value="NZ_CP130318.1"/>
</dbReference>
<dbReference type="EC" id="1.4.3.5" evidence="2"/>
<accession>A0AA96REV6</accession>
<dbReference type="GO" id="GO:0004733">
    <property type="term" value="F:pyridoxamine phosphate oxidase activity"/>
    <property type="evidence" value="ECO:0007669"/>
    <property type="project" value="UniProtKB-EC"/>
</dbReference>
<dbReference type="KEGG" id="paun:MJA45_23760"/>
<feature type="domain" description="Pyridoxamine 5'-phosphate oxidase N-terminal" evidence="1">
    <location>
        <begin position="8"/>
        <end position="132"/>
    </location>
</feature>
<dbReference type="PANTHER" id="PTHR39336">
    <property type="entry name" value="PYRIDOXAMINE PHOSPHATE OXIDASE FAMILY PROTEIN (AFU_ORTHOLOGUE AFUA_6G11440)"/>
    <property type="match status" value="1"/>
</dbReference>
<proteinExistence type="predicted"/>